<dbReference type="Pfam" id="PF13692">
    <property type="entry name" value="Glyco_trans_1_4"/>
    <property type="match status" value="1"/>
</dbReference>
<reference evidence="2" key="1">
    <citation type="submission" date="2016-09" db="EMBL/GenBank/DDBJ databases">
        <title>A plasmid goes viral.</title>
        <authorList>
            <person name="Erdmann S."/>
            <person name="Tschitschko B."/>
            <person name="Cavicchioli R."/>
        </authorList>
    </citation>
    <scope>NUCLEOTIDE SEQUENCE</scope>
    <source>
        <strain evidence="2">HLS1</strain>
        <plasmid evidence="2">pR1SE2</plasmid>
    </source>
</reference>
<dbReference type="GO" id="GO:0016740">
    <property type="term" value="F:transferase activity"/>
    <property type="evidence" value="ECO:0007669"/>
    <property type="project" value="UniProtKB-KW"/>
</dbReference>
<dbReference type="SUPFAM" id="SSF53756">
    <property type="entry name" value="UDP-Glycosyltransferase/glycogen phosphorylase"/>
    <property type="match status" value="1"/>
</dbReference>
<protein>
    <submittedName>
        <fullName evidence="2">Teichuronic acid biosynthesis glycosyltransferase TuaC</fullName>
    </submittedName>
</protein>
<dbReference type="EMBL" id="KX906370">
    <property type="protein sequence ID" value="ASK38308.1"/>
    <property type="molecule type" value="Genomic_DNA"/>
</dbReference>
<organism evidence="2">
    <name type="scientific">Halorubrum lacusprofundi</name>
    <dbReference type="NCBI Taxonomy" id="2247"/>
    <lineage>
        <taxon>Archaea</taxon>
        <taxon>Methanobacteriati</taxon>
        <taxon>Methanobacteriota</taxon>
        <taxon>Stenosarchaea group</taxon>
        <taxon>Halobacteria</taxon>
        <taxon>Halobacteriales</taxon>
        <taxon>Haloferacaceae</taxon>
        <taxon>Halorubrum</taxon>
    </lineage>
</organism>
<dbReference type="Gene3D" id="3.40.50.2000">
    <property type="entry name" value="Glycogen Phosphorylase B"/>
    <property type="match status" value="2"/>
</dbReference>
<dbReference type="PANTHER" id="PTHR12526">
    <property type="entry name" value="GLYCOSYLTRANSFERASE"/>
    <property type="match status" value="1"/>
</dbReference>
<evidence type="ECO:0000259" key="1">
    <source>
        <dbReference type="Pfam" id="PF13439"/>
    </source>
</evidence>
<sequence>MGYLEPPMDRGVRQGGSTEEIRVLNLVTTAETRFFRQQVGELRKRGIESDVLAVPTSKEFDYGRDSGRTAMDYLRFVPMVWRASFGAYDLVHANYGLTAPAAVLQPNLPVVLSLWGTDLMGRYGPVGEWCARHCEEVVVMSEEMATYLDRDVSVIPHGVNLDTFQPRPKREARAELGWAADEYHVLFPYPPTREVKNFDQAERVVDDAAARLGERINLQTVSGEPHERMPLYHNAADCLLLTSDREGSPNSVKEAMACNTPVVATDVGDVRERLSGVSQSYVRDSTSGLVTALVAVLEAGTPSDGRRAARDITPAKTAQRLETVYRKALEDS</sequence>
<feature type="domain" description="Glycosyltransferase subfamily 4-like N-terminal" evidence="1">
    <location>
        <begin position="34"/>
        <end position="162"/>
    </location>
</feature>
<name>A0A220SX78_9EURY</name>
<keyword evidence="2" id="KW-0614">Plasmid</keyword>
<accession>A0A220SX78</accession>
<proteinExistence type="predicted"/>
<dbReference type="AlphaFoldDB" id="A0A220SX78"/>
<dbReference type="InterPro" id="IPR028098">
    <property type="entry name" value="Glyco_trans_4-like_N"/>
</dbReference>
<geneLocation type="plasmid" evidence="2">
    <name>pR1SE2</name>
</geneLocation>
<evidence type="ECO:0000313" key="2">
    <source>
        <dbReference type="EMBL" id="ASK38308.1"/>
    </source>
</evidence>
<dbReference type="Pfam" id="PF13439">
    <property type="entry name" value="Glyco_transf_4"/>
    <property type="match status" value="1"/>
</dbReference>
<keyword evidence="2" id="KW-0808">Transferase</keyword>